<dbReference type="Gene3D" id="1.50.40.10">
    <property type="entry name" value="Mitochondrial carrier domain"/>
    <property type="match status" value="1"/>
</dbReference>
<comment type="caution">
    <text evidence="12">The sequence shown here is derived from an EMBL/GenBank/DDBJ whole genome shotgun (WGS) entry which is preliminary data.</text>
</comment>
<dbReference type="InterPro" id="IPR044677">
    <property type="entry name" value="SLC25A3/Pic2/Mir1-like"/>
</dbReference>
<keyword evidence="5" id="KW-0677">Repeat</keyword>
<comment type="similarity">
    <text evidence="2 11">Belongs to the mitochondrial carrier (TC 2.A.29) family.</text>
</comment>
<evidence type="ECO:0000313" key="12">
    <source>
        <dbReference type="EMBL" id="CAE6452899.1"/>
    </source>
</evidence>
<dbReference type="SUPFAM" id="SSF103506">
    <property type="entry name" value="Mitochondrial carrier"/>
    <property type="match status" value="1"/>
</dbReference>
<evidence type="ECO:0000313" key="13">
    <source>
        <dbReference type="Proteomes" id="UP000663850"/>
    </source>
</evidence>
<dbReference type="FunFam" id="1.50.40.10:FF:000024">
    <property type="entry name" value="MIR1p Mitochondrial phosphate carrier"/>
    <property type="match status" value="1"/>
</dbReference>
<dbReference type="AlphaFoldDB" id="A0A8H3BD36"/>
<evidence type="ECO:0000256" key="10">
    <source>
        <dbReference type="PROSITE-ProRule" id="PRU00282"/>
    </source>
</evidence>
<dbReference type="GO" id="GO:0005743">
    <property type="term" value="C:mitochondrial inner membrane"/>
    <property type="evidence" value="ECO:0007669"/>
    <property type="project" value="UniProtKB-SubCell"/>
</dbReference>
<dbReference type="GO" id="GO:1990547">
    <property type="term" value="P:mitochondrial phosphate ion transmembrane transport"/>
    <property type="evidence" value="ECO:0007669"/>
    <property type="project" value="InterPro"/>
</dbReference>
<dbReference type="InterPro" id="IPR023395">
    <property type="entry name" value="MCP_dom_sf"/>
</dbReference>
<dbReference type="PANTHER" id="PTHR45671">
    <property type="entry name" value="SOLUTE CARRIER FAMILY 25 (MITOCHONDRIAL CARRIER PHOSPHATE CARRIER), MEMBER 3, LIKE-RELATED-RELATED"/>
    <property type="match status" value="1"/>
</dbReference>
<keyword evidence="9 10" id="KW-0472">Membrane</keyword>
<keyword evidence="7" id="KW-1133">Transmembrane helix</keyword>
<dbReference type="GO" id="GO:0005315">
    <property type="term" value="F:phosphate transmembrane transporter activity"/>
    <property type="evidence" value="ECO:0007669"/>
    <property type="project" value="InterPro"/>
</dbReference>
<reference evidence="12" key="1">
    <citation type="submission" date="2021-01" db="EMBL/GenBank/DDBJ databases">
        <authorList>
            <person name="Kaushik A."/>
        </authorList>
    </citation>
    <scope>NUCLEOTIDE SEQUENCE</scope>
    <source>
        <strain evidence="12">Type strain: AG8-Rh-89/</strain>
    </source>
</reference>
<sequence length="339" mass="35516">MAFYRSPMLASAFPIASVSDKVDSAKGAIKAAAEGSKARADLYARFAFAGAVCCAVTHGALTPVDVVKTRIQLEPEVYNKGMVGGFRQVIANEGAGALLTGLGPTVLGYAIQGAFKFGGYEFWKNTFIQAMGVDAARENRQAIYLASSGIAEFFADIALCPLEATRIRLVSQPTFASGLLGGFTRIAKEEGFRGFYSGFGPILFKQVPYTMSKFAVYEVVFEKAVQATGKPKSELSAGTQSALNLGSGLMAGFAAAIISQPADTLLSKINKTKGLPGESVSSRLIKLARDLGPAGLFTGMGARLVMIGTLTAGQFAIYGDIKRVLGATAGIEIAKVQTS</sequence>
<keyword evidence="3 11" id="KW-0813">Transport</keyword>
<dbReference type="InterPro" id="IPR018108">
    <property type="entry name" value="MCP_transmembrane"/>
</dbReference>
<keyword evidence="8" id="KW-0496">Mitochondrion</keyword>
<evidence type="ECO:0000256" key="1">
    <source>
        <dbReference type="ARBA" id="ARBA00004448"/>
    </source>
</evidence>
<evidence type="ECO:0008006" key="14">
    <source>
        <dbReference type="Google" id="ProtNLM"/>
    </source>
</evidence>
<evidence type="ECO:0000256" key="2">
    <source>
        <dbReference type="ARBA" id="ARBA00006375"/>
    </source>
</evidence>
<dbReference type="Pfam" id="PF00153">
    <property type="entry name" value="Mito_carr"/>
    <property type="match status" value="3"/>
</dbReference>
<evidence type="ECO:0000256" key="11">
    <source>
        <dbReference type="RuleBase" id="RU000488"/>
    </source>
</evidence>
<evidence type="ECO:0000256" key="6">
    <source>
        <dbReference type="ARBA" id="ARBA00022792"/>
    </source>
</evidence>
<evidence type="ECO:0000256" key="8">
    <source>
        <dbReference type="ARBA" id="ARBA00023128"/>
    </source>
</evidence>
<dbReference type="PROSITE" id="PS50920">
    <property type="entry name" value="SOLCAR"/>
    <property type="match status" value="3"/>
</dbReference>
<feature type="repeat" description="Solcar" evidence="10">
    <location>
        <begin position="239"/>
        <end position="324"/>
    </location>
</feature>
<dbReference type="PANTHER" id="PTHR45671:SF12">
    <property type="entry name" value="MITOCHONDRIAL PHOSPHATE CARRIER PROTEIN"/>
    <property type="match status" value="1"/>
</dbReference>
<name>A0A8H3BD36_9AGAM</name>
<proteinExistence type="inferred from homology"/>
<evidence type="ECO:0000256" key="9">
    <source>
        <dbReference type="ARBA" id="ARBA00023136"/>
    </source>
</evidence>
<keyword evidence="4 10" id="KW-0812">Transmembrane</keyword>
<feature type="repeat" description="Solcar" evidence="10">
    <location>
        <begin position="139"/>
        <end position="223"/>
    </location>
</feature>
<feature type="repeat" description="Solcar" evidence="10">
    <location>
        <begin position="41"/>
        <end position="126"/>
    </location>
</feature>
<dbReference type="Proteomes" id="UP000663850">
    <property type="component" value="Unassembled WGS sequence"/>
</dbReference>
<evidence type="ECO:0000256" key="7">
    <source>
        <dbReference type="ARBA" id="ARBA00022989"/>
    </source>
</evidence>
<protein>
    <recommendedName>
        <fullName evidence="14">Mitochondrial phosphate carrier protein</fullName>
    </recommendedName>
</protein>
<keyword evidence="6" id="KW-0999">Mitochondrion inner membrane</keyword>
<evidence type="ECO:0000256" key="4">
    <source>
        <dbReference type="ARBA" id="ARBA00022692"/>
    </source>
</evidence>
<comment type="subcellular location">
    <subcellularLocation>
        <location evidence="1">Mitochondrion inner membrane</location>
        <topology evidence="1">Multi-pass membrane protein</topology>
    </subcellularLocation>
</comment>
<evidence type="ECO:0000256" key="5">
    <source>
        <dbReference type="ARBA" id="ARBA00022737"/>
    </source>
</evidence>
<evidence type="ECO:0000256" key="3">
    <source>
        <dbReference type="ARBA" id="ARBA00022448"/>
    </source>
</evidence>
<organism evidence="12 13">
    <name type="scientific">Rhizoctonia solani</name>
    <dbReference type="NCBI Taxonomy" id="456999"/>
    <lineage>
        <taxon>Eukaryota</taxon>
        <taxon>Fungi</taxon>
        <taxon>Dikarya</taxon>
        <taxon>Basidiomycota</taxon>
        <taxon>Agaricomycotina</taxon>
        <taxon>Agaricomycetes</taxon>
        <taxon>Cantharellales</taxon>
        <taxon>Ceratobasidiaceae</taxon>
        <taxon>Rhizoctonia</taxon>
    </lineage>
</organism>
<dbReference type="EMBL" id="CAJMWZ010002308">
    <property type="protein sequence ID" value="CAE6452899.1"/>
    <property type="molecule type" value="Genomic_DNA"/>
</dbReference>
<accession>A0A8H3BD36</accession>
<gene>
    <name evidence="12" type="ORF">RDB_LOCUS42783</name>
</gene>